<evidence type="ECO:0000256" key="6">
    <source>
        <dbReference type="SAM" id="Phobius"/>
    </source>
</evidence>
<reference evidence="8 9" key="1">
    <citation type="submission" date="2023-02" db="EMBL/GenBank/DDBJ databases">
        <title>Microbacterium betulae sp. nov., isolated from birch wood.</title>
        <authorList>
            <person name="Pasciak M."/>
            <person name="Pawlik K.J."/>
            <person name="Martynowski D."/>
            <person name="Laczmanski L."/>
            <person name="Ciekot J."/>
            <person name="Szponar B."/>
            <person name="Wojcik-Fatla A."/>
            <person name="Mackiewicz B."/>
            <person name="Farian E."/>
            <person name="Cholewa G."/>
            <person name="Cholewa A."/>
            <person name="Dutkiewicz J."/>
        </authorList>
    </citation>
    <scope>NUCLEOTIDE SEQUENCE [LARGE SCALE GENOMIC DNA]</scope>
    <source>
        <strain evidence="8 9">AB</strain>
    </source>
</reference>
<gene>
    <name evidence="8" type="ORF">N8K70_16640</name>
</gene>
<dbReference type="SUPFAM" id="SSF103481">
    <property type="entry name" value="Multidrug resistance efflux transporter EmrE"/>
    <property type="match status" value="2"/>
</dbReference>
<evidence type="ECO:0000259" key="7">
    <source>
        <dbReference type="Pfam" id="PF00892"/>
    </source>
</evidence>
<feature type="transmembrane region" description="Helical" evidence="6">
    <location>
        <begin position="146"/>
        <end position="165"/>
    </location>
</feature>
<evidence type="ECO:0000313" key="8">
    <source>
        <dbReference type="EMBL" id="WOF23000.1"/>
    </source>
</evidence>
<feature type="transmembrane region" description="Helical" evidence="6">
    <location>
        <begin position="91"/>
        <end position="113"/>
    </location>
</feature>
<keyword evidence="3 6" id="KW-0812">Transmembrane</keyword>
<feature type="domain" description="EamA" evidence="7">
    <location>
        <begin position="149"/>
        <end position="290"/>
    </location>
</feature>
<dbReference type="InterPro" id="IPR000620">
    <property type="entry name" value="EamA_dom"/>
</dbReference>
<dbReference type="KEGG" id="mbet:N8K70_16640"/>
<evidence type="ECO:0000256" key="3">
    <source>
        <dbReference type="ARBA" id="ARBA00022692"/>
    </source>
</evidence>
<comment type="subcellular location">
    <subcellularLocation>
        <location evidence="1">Membrane</location>
        <topology evidence="1">Multi-pass membrane protein</topology>
    </subcellularLocation>
</comment>
<keyword evidence="5 6" id="KW-0472">Membrane</keyword>
<dbReference type="InterPro" id="IPR037185">
    <property type="entry name" value="EmrE-like"/>
</dbReference>
<keyword evidence="4 6" id="KW-1133">Transmembrane helix</keyword>
<dbReference type="InterPro" id="IPR050638">
    <property type="entry name" value="AA-Vitamin_Transporters"/>
</dbReference>
<feature type="transmembrane region" description="Helical" evidence="6">
    <location>
        <begin position="247"/>
        <end position="267"/>
    </location>
</feature>
<feature type="transmembrane region" description="Helical" evidence="6">
    <location>
        <begin position="12"/>
        <end position="32"/>
    </location>
</feature>
<comment type="similarity">
    <text evidence="2">Belongs to the EamA transporter family.</text>
</comment>
<feature type="transmembrane region" description="Helical" evidence="6">
    <location>
        <begin position="63"/>
        <end position="85"/>
    </location>
</feature>
<name>A0AA97FIQ4_9MICO</name>
<dbReference type="Proteomes" id="UP001305498">
    <property type="component" value="Chromosome"/>
</dbReference>
<organism evidence="8 9">
    <name type="scientific">Microbacterium betulae</name>
    <dbReference type="NCBI Taxonomy" id="2981139"/>
    <lineage>
        <taxon>Bacteria</taxon>
        <taxon>Bacillati</taxon>
        <taxon>Actinomycetota</taxon>
        <taxon>Actinomycetes</taxon>
        <taxon>Micrococcales</taxon>
        <taxon>Microbacteriaceae</taxon>
        <taxon>Microbacterium</taxon>
    </lineage>
</organism>
<dbReference type="RefSeq" id="WP_317139471.1">
    <property type="nucleotide sequence ID" value="NZ_CP118157.1"/>
</dbReference>
<feature type="transmembrane region" description="Helical" evidence="6">
    <location>
        <begin position="120"/>
        <end position="140"/>
    </location>
</feature>
<feature type="transmembrane region" description="Helical" evidence="6">
    <location>
        <begin position="38"/>
        <end position="56"/>
    </location>
</feature>
<dbReference type="AlphaFoldDB" id="A0AA97FIQ4"/>
<dbReference type="PANTHER" id="PTHR32322:SF9">
    <property type="entry name" value="AMINO-ACID METABOLITE EFFLUX PUMP-RELATED"/>
    <property type="match status" value="1"/>
</dbReference>
<keyword evidence="9" id="KW-1185">Reference proteome</keyword>
<evidence type="ECO:0000256" key="1">
    <source>
        <dbReference type="ARBA" id="ARBA00004141"/>
    </source>
</evidence>
<dbReference type="PANTHER" id="PTHR32322">
    <property type="entry name" value="INNER MEMBRANE TRANSPORTER"/>
    <property type="match status" value="1"/>
</dbReference>
<sequence length="307" mass="31483">MGPDGMSARDRLLAVAVAAAWGLNFVAIDASLGHFPPFFLVALRFALLAIPTILFVPRPRVRLRWLIGYGLGFGTFQFLFLYAGMVAGMPAGLASLVLQSSAPFTVLLGALFFRERMSPARIAGLVVACAGLAMVGAPRAGDGASLLPFLLVLAGGLSWAVGNVATAQAHADDPLRLTLWMSVVPPLPMLALSLVVEGPDAIAGSLTSWQEPTAAPALLGLAYTVLVGTVGGSGVWSWLMTRHGSSAVAPFSLLVPVVGIAAAWILLGQAVTPLDLAGAAVVMAGVYLATRAPARGGARTDPVVAPG</sequence>
<evidence type="ECO:0000256" key="5">
    <source>
        <dbReference type="ARBA" id="ARBA00023136"/>
    </source>
</evidence>
<evidence type="ECO:0000256" key="2">
    <source>
        <dbReference type="ARBA" id="ARBA00007362"/>
    </source>
</evidence>
<dbReference type="EMBL" id="CP118157">
    <property type="protein sequence ID" value="WOF23000.1"/>
    <property type="molecule type" value="Genomic_DNA"/>
</dbReference>
<protein>
    <submittedName>
        <fullName evidence="8">EamA family transporter</fullName>
    </submittedName>
</protein>
<dbReference type="Gene3D" id="1.10.3730.20">
    <property type="match status" value="1"/>
</dbReference>
<proteinExistence type="inferred from homology"/>
<feature type="transmembrane region" description="Helical" evidence="6">
    <location>
        <begin position="177"/>
        <end position="196"/>
    </location>
</feature>
<dbReference type="GO" id="GO:0016020">
    <property type="term" value="C:membrane"/>
    <property type="evidence" value="ECO:0007669"/>
    <property type="project" value="UniProtKB-SubCell"/>
</dbReference>
<feature type="transmembrane region" description="Helical" evidence="6">
    <location>
        <begin position="216"/>
        <end position="240"/>
    </location>
</feature>
<evidence type="ECO:0000256" key="4">
    <source>
        <dbReference type="ARBA" id="ARBA00022989"/>
    </source>
</evidence>
<accession>A0AA97FIQ4</accession>
<feature type="domain" description="EamA" evidence="7">
    <location>
        <begin position="12"/>
        <end position="135"/>
    </location>
</feature>
<evidence type="ECO:0000313" key="9">
    <source>
        <dbReference type="Proteomes" id="UP001305498"/>
    </source>
</evidence>
<feature type="transmembrane region" description="Helical" evidence="6">
    <location>
        <begin position="273"/>
        <end position="290"/>
    </location>
</feature>
<dbReference type="Pfam" id="PF00892">
    <property type="entry name" value="EamA"/>
    <property type="match status" value="2"/>
</dbReference>